<dbReference type="InterPro" id="IPR020583">
    <property type="entry name" value="Inositol_monoP_metal-BS"/>
</dbReference>
<keyword evidence="8" id="KW-1185">Reference proteome</keyword>
<dbReference type="SUPFAM" id="SSF56655">
    <property type="entry name" value="Carbohydrate phosphatase"/>
    <property type="match status" value="1"/>
</dbReference>
<feature type="binding site" evidence="6">
    <location>
        <position position="125"/>
    </location>
    <ligand>
        <name>Mg(2+)</name>
        <dbReference type="ChEBI" id="CHEBI:18420"/>
        <label>1</label>
        <note>catalytic</note>
    </ligand>
</feature>
<dbReference type="AlphaFoldDB" id="S8CTL6"/>
<evidence type="ECO:0000256" key="4">
    <source>
        <dbReference type="ARBA" id="ARBA00022801"/>
    </source>
</evidence>
<dbReference type="GO" id="GO:0008441">
    <property type="term" value="F:3'(2'),5'-bisphosphate nucleotidase activity"/>
    <property type="evidence" value="ECO:0007669"/>
    <property type="project" value="TreeGrafter"/>
</dbReference>
<dbReference type="EMBL" id="AUSU01002708">
    <property type="protein sequence ID" value="EPS68226.1"/>
    <property type="molecule type" value="Genomic_DNA"/>
</dbReference>
<feature type="binding site" evidence="6">
    <location>
        <position position="126"/>
    </location>
    <ligand>
        <name>Mg(2+)</name>
        <dbReference type="ChEBI" id="CHEBI:18420"/>
        <label>1</label>
        <note>catalytic</note>
    </ligand>
</feature>
<keyword evidence="5 6" id="KW-0460">Magnesium</keyword>
<dbReference type="Gene3D" id="3.30.540.10">
    <property type="entry name" value="Fructose-1,6-Bisphosphatase, subunit A, domain 1"/>
    <property type="match status" value="1"/>
</dbReference>
<name>S8CTL6_9LAMI</name>
<evidence type="ECO:0000256" key="3">
    <source>
        <dbReference type="ARBA" id="ARBA00022723"/>
    </source>
</evidence>
<feature type="binding site" evidence="6">
    <location>
        <position position="123"/>
    </location>
    <ligand>
        <name>Mg(2+)</name>
        <dbReference type="ChEBI" id="CHEBI:18420"/>
        <label>1</label>
        <note>catalytic</note>
    </ligand>
</feature>
<evidence type="ECO:0000313" key="8">
    <source>
        <dbReference type="Proteomes" id="UP000015453"/>
    </source>
</evidence>
<dbReference type="PANTHER" id="PTHR43200:SF4">
    <property type="entry name" value="PAP-SPECIFIC PHOSPHATASE, MITOCHONDRIAL-RELATED"/>
    <property type="match status" value="1"/>
</dbReference>
<evidence type="ECO:0000256" key="6">
    <source>
        <dbReference type="PIRSR" id="PIRSR600760-2"/>
    </source>
</evidence>
<reference evidence="7 8" key="1">
    <citation type="journal article" date="2013" name="BMC Genomics">
        <title>The miniature genome of a carnivorous plant Genlisea aurea contains a low number of genes and short non-coding sequences.</title>
        <authorList>
            <person name="Leushkin E.V."/>
            <person name="Sutormin R.A."/>
            <person name="Nabieva E.R."/>
            <person name="Penin A.A."/>
            <person name="Kondrashov A.S."/>
            <person name="Logacheva M.D."/>
        </authorList>
    </citation>
    <scope>NUCLEOTIDE SEQUENCE [LARGE SCALE GENOMIC DNA]</scope>
</reference>
<dbReference type="InterPro" id="IPR051090">
    <property type="entry name" value="Inositol_monoP_superfamily"/>
</dbReference>
<dbReference type="Pfam" id="PF00459">
    <property type="entry name" value="Inositol_P"/>
    <property type="match status" value="1"/>
</dbReference>
<accession>S8CTL6</accession>
<dbReference type="PROSITE" id="PS00629">
    <property type="entry name" value="IMP_1"/>
    <property type="match status" value="1"/>
</dbReference>
<feature type="non-terminal residue" evidence="7">
    <location>
        <position position="1"/>
    </location>
</feature>
<dbReference type="GO" id="GO:0000103">
    <property type="term" value="P:sulfate assimilation"/>
    <property type="evidence" value="ECO:0007669"/>
    <property type="project" value="TreeGrafter"/>
</dbReference>
<evidence type="ECO:0000256" key="2">
    <source>
        <dbReference type="ARBA" id="ARBA00009759"/>
    </source>
</evidence>
<evidence type="ECO:0000256" key="5">
    <source>
        <dbReference type="ARBA" id="ARBA00022842"/>
    </source>
</evidence>
<gene>
    <name evidence="7" type="ORF">M569_06545</name>
</gene>
<feature type="binding site" evidence="6">
    <location>
        <position position="63"/>
    </location>
    <ligand>
        <name>Mg(2+)</name>
        <dbReference type="ChEBI" id="CHEBI:18420"/>
        <label>1</label>
        <note>catalytic</note>
    </ligand>
</feature>
<dbReference type="OrthoDB" id="411145at2759"/>
<evidence type="ECO:0000313" key="7">
    <source>
        <dbReference type="EMBL" id="EPS68226.1"/>
    </source>
</evidence>
<dbReference type="Proteomes" id="UP000015453">
    <property type="component" value="Unassembled WGS sequence"/>
</dbReference>
<feature type="non-terminal residue" evidence="7">
    <location>
        <position position="159"/>
    </location>
</feature>
<comment type="caution">
    <text evidence="7">The sequence shown here is derived from an EMBL/GenBank/DDBJ whole genome shotgun (WGS) entry which is preliminary data.</text>
</comment>
<dbReference type="GO" id="GO:0046872">
    <property type="term" value="F:metal ion binding"/>
    <property type="evidence" value="ECO:0007669"/>
    <property type="project" value="UniProtKB-KW"/>
</dbReference>
<proteinExistence type="inferred from homology"/>
<dbReference type="InterPro" id="IPR000760">
    <property type="entry name" value="Inositol_monophosphatase-like"/>
</dbReference>
<comment type="cofactor">
    <cofactor evidence="1 6">
        <name>Mg(2+)</name>
        <dbReference type="ChEBI" id="CHEBI:18420"/>
    </cofactor>
</comment>
<dbReference type="PANTHER" id="PTHR43200">
    <property type="entry name" value="PHOSPHATASE"/>
    <property type="match status" value="1"/>
</dbReference>
<organism evidence="7 8">
    <name type="scientific">Genlisea aurea</name>
    <dbReference type="NCBI Taxonomy" id="192259"/>
    <lineage>
        <taxon>Eukaryota</taxon>
        <taxon>Viridiplantae</taxon>
        <taxon>Streptophyta</taxon>
        <taxon>Embryophyta</taxon>
        <taxon>Tracheophyta</taxon>
        <taxon>Spermatophyta</taxon>
        <taxon>Magnoliopsida</taxon>
        <taxon>eudicotyledons</taxon>
        <taxon>Gunneridae</taxon>
        <taxon>Pentapetalae</taxon>
        <taxon>asterids</taxon>
        <taxon>lamiids</taxon>
        <taxon>Lamiales</taxon>
        <taxon>Lentibulariaceae</taxon>
        <taxon>Genlisea</taxon>
    </lineage>
</organism>
<evidence type="ECO:0000256" key="1">
    <source>
        <dbReference type="ARBA" id="ARBA00001946"/>
    </source>
</evidence>
<keyword evidence="4" id="KW-0378">Hydrolase</keyword>
<comment type="similarity">
    <text evidence="2">Belongs to the inositol monophosphatase superfamily.</text>
</comment>
<sequence>AAVDVVRRACDLCVQVQKSLSLSDGNVVQKMDRTPVTIADFGVQALVSLELGKEFPSIPLVAEEDSGFVQRNNLAEAVAKVVRENSILTYQELSHGSILKAIDRGGKDASSFGSEPATYWILDPIDGTRGFVKGNKALYVVGLALVVKGEIVLGVMGCP</sequence>
<protein>
    <submittedName>
        <fullName evidence="7">Uncharacterized protein</fullName>
    </submittedName>
</protein>
<keyword evidence="3 6" id="KW-0479">Metal-binding</keyword>